<evidence type="ECO:0000256" key="2">
    <source>
        <dbReference type="SAM" id="Phobius"/>
    </source>
</evidence>
<dbReference type="InterPro" id="IPR003594">
    <property type="entry name" value="HATPase_dom"/>
</dbReference>
<name>A0AAU7DKP2_9BACT</name>
<dbReference type="InterPro" id="IPR050640">
    <property type="entry name" value="Bact_2-comp_sensor_kinase"/>
</dbReference>
<dbReference type="GO" id="GO:0016020">
    <property type="term" value="C:membrane"/>
    <property type="evidence" value="ECO:0007669"/>
    <property type="project" value="InterPro"/>
</dbReference>
<dbReference type="PANTHER" id="PTHR34220:SF7">
    <property type="entry name" value="SENSOR HISTIDINE KINASE YPDA"/>
    <property type="match status" value="1"/>
</dbReference>
<keyword evidence="2" id="KW-1133">Transmembrane helix</keyword>
<dbReference type="InterPro" id="IPR010559">
    <property type="entry name" value="Sig_transdc_His_kin_internal"/>
</dbReference>
<reference evidence="4" key="1">
    <citation type="submission" date="2023-03" db="EMBL/GenBank/DDBJ databases">
        <title>Edaphobacter sp.</title>
        <authorList>
            <person name="Huber K.J."/>
            <person name="Papendorf J."/>
            <person name="Pilke C."/>
            <person name="Bunk B."/>
            <person name="Sproeer C."/>
            <person name="Pester M."/>
        </authorList>
    </citation>
    <scope>NUCLEOTIDE SEQUENCE</scope>
    <source>
        <strain evidence="4">DSM 110680</strain>
    </source>
</reference>
<dbReference type="SMART" id="SM00387">
    <property type="entry name" value="HATPase_c"/>
    <property type="match status" value="1"/>
</dbReference>
<dbReference type="GO" id="GO:0000155">
    <property type="term" value="F:phosphorelay sensor kinase activity"/>
    <property type="evidence" value="ECO:0007669"/>
    <property type="project" value="InterPro"/>
</dbReference>
<gene>
    <name evidence="4" type="ORF">P8935_24295</name>
</gene>
<keyword evidence="2" id="KW-0472">Membrane</keyword>
<dbReference type="Pfam" id="PF02518">
    <property type="entry name" value="HATPase_c"/>
    <property type="match status" value="1"/>
</dbReference>
<proteinExistence type="predicted"/>
<dbReference type="Gene3D" id="3.30.565.10">
    <property type="entry name" value="Histidine kinase-like ATPase, C-terminal domain"/>
    <property type="match status" value="1"/>
</dbReference>
<keyword evidence="4" id="KW-0418">Kinase</keyword>
<keyword evidence="1" id="KW-0175">Coiled coil</keyword>
<dbReference type="InterPro" id="IPR036890">
    <property type="entry name" value="HATPase_C_sf"/>
</dbReference>
<keyword evidence="2" id="KW-0812">Transmembrane</keyword>
<feature type="transmembrane region" description="Helical" evidence="2">
    <location>
        <begin position="113"/>
        <end position="132"/>
    </location>
</feature>
<evidence type="ECO:0000259" key="3">
    <source>
        <dbReference type="SMART" id="SM00387"/>
    </source>
</evidence>
<feature type="coiled-coil region" evidence="1">
    <location>
        <begin position="141"/>
        <end position="168"/>
    </location>
</feature>
<dbReference type="AlphaFoldDB" id="A0AAU7DKP2"/>
<sequence length="364" mass="42066">MKPAIFISTSVLVGLLFAFQEWLSIHHMGYHLPSLIFFESWGYQFLVWGTLCWLLWHFFGSQIQNASTLRIISVFLPLSVVISLAQQMLFVFIFRELPLNHPETSYWHRLSTYVYAELLDNMLIFWCAFFLFRGVGYYQRFREHETTKAELEVQLANAQLAALRMQLNPHFLFNTMNGISSLMRSDIEAADNMLEQLSCLLRMSLERGDSQLITLREELEFVELYLAMQGHRYSGRVKQSVHVDPQLYDSLIPSMLLQPIVENAYVHGLSRIEATGTLMLEVHRHGKQIRITVVNSGIGMNPASYAENGHGVGLRNIKNRLKLHYGEDSHFEIAEVDPRHVRVDVELPLRYSNDVMKPAAKFGR</sequence>
<evidence type="ECO:0000313" key="4">
    <source>
        <dbReference type="EMBL" id="XBH17672.1"/>
    </source>
</evidence>
<protein>
    <submittedName>
        <fullName evidence="4">Histidine kinase</fullName>
    </submittedName>
</protein>
<evidence type="ECO:0000256" key="1">
    <source>
        <dbReference type="SAM" id="Coils"/>
    </source>
</evidence>
<dbReference type="EMBL" id="CP121196">
    <property type="protein sequence ID" value="XBH17672.1"/>
    <property type="molecule type" value="Genomic_DNA"/>
</dbReference>
<organism evidence="4">
    <name type="scientific">Telmatobacter sp. DSM 110680</name>
    <dbReference type="NCBI Taxonomy" id="3036704"/>
    <lineage>
        <taxon>Bacteria</taxon>
        <taxon>Pseudomonadati</taxon>
        <taxon>Acidobacteriota</taxon>
        <taxon>Terriglobia</taxon>
        <taxon>Terriglobales</taxon>
        <taxon>Acidobacteriaceae</taxon>
        <taxon>Telmatobacter</taxon>
    </lineage>
</organism>
<keyword evidence="4" id="KW-0808">Transferase</keyword>
<dbReference type="SUPFAM" id="SSF55874">
    <property type="entry name" value="ATPase domain of HSP90 chaperone/DNA topoisomerase II/histidine kinase"/>
    <property type="match status" value="1"/>
</dbReference>
<dbReference type="RefSeq" id="WP_348262897.1">
    <property type="nucleotide sequence ID" value="NZ_CP121196.1"/>
</dbReference>
<dbReference type="PANTHER" id="PTHR34220">
    <property type="entry name" value="SENSOR HISTIDINE KINASE YPDA"/>
    <property type="match status" value="1"/>
</dbReference>
<feature type="domain" description="Histidine kinase/HSP90-like ATPase" evidence="3">
    <location>
        <begin position="252"/>
        <end position="351"/>
    </location>
</feature>
<accession>A0AAU7DKP2</accession>
<feature type="transmembrane region" description="Helical" evidence="2">
    <location>
        <begin position="71"/>
        <end position="93"/>
    </location>
</feature>
<dbReference type="Pfam" id="PF06580">
    <property type="entry name" value="His_kinase"/>
    <property type="match status" value="1"/>
</dbReference>
<feature type="transmembrane region" description="Helical" evidence="2">
    <location>
        <begin position="42"/>
        <end position="59"/>
    </location>
</feature>